<dbReference type="Proteomes" id="UP000054988">
    <property type="component" value="Unassembled WGS sequence"/>
</dbReference>
<reference evidence="1 2" key="1">
    <citation type="submission" date="2015-12" db="EMBL/GenBank/DDBJ databases">
        <title>Draft genome sequence of Moniliophthora roreri, the causal agent of frosty pod rot of cacao.</title>
        <authorList>
            <person name="Aime M.C."/>
            <person name="Diaz-Valderrama J.R."/>
            <person name="Kijpornyongpan T."/>
            <person name="Phillips-Mora W."/>
        </authorList>
    </citation>
    <scope>NUCLEOTIDE SEQUENCE [LARGE SCALE GENOMIC DNA]</scope>
    <source>
        <strain evidence="1 2">MCA 2952</strain>
    </source>
</reference>
<name>A0A0W0EUP8_MONRR</name>
<protein>
    <submittedName>
        <fullName evidence="1">Uncharacterized protein</fullName>
    </submittedName>
</protein>
<proteinExistence type="predicted"/>
<organism evidence="1 2">
    <name type="scientific">Moniliophthora roreri</name>
    <name type="common">Frosty pod rot fungus</name>
    <name type="synonym">Monilia roreri</name>
    <dbReference type="NCBI Taxonomy" id="221103"/>
    <lineage>
        <taxon>Eukaryota</taxon>
        <taxon>Fungi</taxon>
        <taxon>Dikarya</taxon>
        <taxon>Basidiomycota</taxon>
        <taxon>Agaricomycotina</taxon>
        <taxon>Agaricomycetes</taxon>
        <taxon>Agaricomycetidae</taxon>
        <taxon>Agaricales</taxon>
        <taxon>Marasmiineae</taxon>
        <taxon>Marasmiaceae</taxon>
        <taxon>Moniliophthora</taxon>
    </lineage>
</organism>
<gene>
    <name evidence="1" type="ORF">WG66_19675</name>
</gene>
<accession>A0A0W0EUP8</accession>
<comment type="caution">
    <text evidence="1">The sequence shown here is derived from an EMBL/GenBank/DDBJ whole genome shotgun (WGS) entry which is preliminary data.</text>
</comment>
<sequence>MRCTWFTQIISTSRAVAVLRPGNVGLRPPLLRQNIKKSPNIFIPLRKPWLSHSYSSSTATSSESHSIETSPLISFKEDPSDNVSPLTPAQMSRAAWQAAHALVREGDISAAILVLHSARLSQVSDMESWCPKNGQVSDMFPKPVSPRLCGHAIIHDLLRRGLQQKAFRLAQNLLDDGVKLHRKTLETVVEGVLHSSGRLPTAKAEFLTRMKIILAKGQCIDTNRLASMSAHPGTRCAIQIMENARRRNHERTENMFSAVIKACLLQGELLAATLLFATMVKEWTLRDALSKREDSDATRNLAGTTLQQESGRRRPKVPDTNLMISILSSIMDVLGRKGKHAADDLFEVSFQEALQALAHLGWLLDWRQFIWGEAGGLIRALYSCPTVENLVFVFDLEENGFKRVKASDYFRHVLKRLIKDPPHGSPTSNDPSANWHFGSPRQPVENAHLTEHIFSAITRTIPAPSHSPLHQVNESLEAKAPLKADSFTINSYIAHLVATGRVELVSKLVFRLLPELHVVDHPSWGSATPEEIKQYRWESRTDCIRRVVSYGPYFIVSLLSALRKAGQTGLVERVWMLGKEAERASWVPGFCEGTEPWLLPVHAYTVMISCYADEVEKRWWKRLPLTEEEHKWVPRRNSKVRGWARFILSSRRREKTHRFSAGKIGGVTIYKAMMSGIRSVYDDLLRLQNGRHHFPELPKPDLRFFNAMLRITTRHPKMMPRNPYTPPSHWKQHLRFANWIYARFGSPRQYPNAMIETVVEDMLEAGYQIPLGMQYLLVGRSPRHFGGYQATAGVMHGKRRYKFHAFQLPAQKSKGLLLRRKFTLRRHHRTSKVK</sequence>
<evidence type="ECO:0000313" key="1">
    <source>
        <dbReference type="EMBL" id="KTB27755.1"/>
    </source>
</evidence>
<dbReference type="EMBL" id="LATX01002520">
    <property type="protein sequence ID" value="KTB27755.1"/>
    <property type="molecule type" value="Genomic_DNA"/>
</dbReference>
<dbReference type="eggNOG" id="ENOG502SE1H">
    <property type="taxonomic scope" value="Eukaryota"/>
</dbReference>
<evidence type="ECO:0000313" key="2">
    <source>
        <dbReference type="Proteomes" id="UP000054988"/>
    </source>
</evidence>
<dbReference type="AlphaFoldDB" id="A0A0W0EUP8"/>